<protein>
    <recommendedName>
        <fullName evidence="8">Cytochrome P450 18a1</fullName>
    </recommendedName>
</protein>
<reference evidence="6 7" key="1">
    <citation type="journal article" date="2019" name="Sci. Rep.">
        <title>Orb-weaving spider Araneus ventricosus genome elucidates the spidroin gene catalogue.</title>
        <authorList>
            <person name="Kono N."/>
            <person name="Nakamura H."/>
            <person name="Ohtoshi R."/>
            <person name="Moran D.A.P."/>
            <person name="Shinohara A."/>
            <person name="Yoshida Y."/>
            <person name="Fujiwara M."/>
            <person name="Mori M."/>
            <person name="Tomita M."/>
            <person name="Arakawa K."/>
        </authorList>
    </citation>
    <scope>NUCLEOTIDE SEQUENCE [LARGE SCALE GENOMIC DNA]</scope>
</reference>
<dbReference type="GO" id="GO:0020037">
    <property type="term" value="F:heme binding"/>
    <property type="evidence" value="ECO:0007669"/>
    <property type="project" value="InterPro"/>
</dbReference>
<dbReference type="AlphaFoldDB" id="A0A4Y2UZC7"/>
<dbReference type="GO" id="GO:0008395">
    <property type="term" value="F:steroid hydroxylase activity"/>
    <property type="evidence" value="ECO:0007669"/>
    <property type="project" value="TreeGrafter"/>
</dbReference>
<organism evidence="6 7">
    <name type="scientific">Araneus ventricosus</name>
    <name type="common">Orbweaver spider</name>
    <name type="synonym">Epeira ventricosa</name>
    <dbReference type="NCBI Taxonomy" id="182803"/>
    <lineage>
        <taxon>Eukaryota</taxon>
        <taxon>Metazoa</taxon>
        <taxon>Ecdysozoa</taxon>
        <taxon>Arthropoda</taxon>
        <taxon>Chelicerata</taxon>
        <taxon>Arachnida</taxon>
        <taxon>Araneae</taxon>
        <taxon>Araneomorphae</taxon>
        <taxon>Entelegynae</taxon>
        <taxon>Araneoidea</taxon>
        <taxon>Araneidae</taxon>
        <taxon>Araneus</taxon>
    </lineage>
</organism>
<dbReference type="GO" id="GO:0016712">
    <property type="term" value="F:oxidoreductase activity, acting on paired donors, with incorporation or reduction of molecular oxygen, reduced flavin or flavoprotein as one donor, and incorporation of one atom of oxygen"/>
    <property type="evidence" value="ECO:0007669"/>
    <property type="project" value="TreeGrafter"/>
</dbReference>
<dbReference type="GO" id="GO:0005506">
    <property type="term" value="F:iron ion binding"/>
    <property type="evidence" value="ECO:0007669"/>
    <property type="project" value="InterPro"/>
</dbReference>
<dbReference type="InterPro" id="IPR050182">
    <property type="entry name" value="Cytochrome_P450_fam2"/>
</dbReference>
<dbReference type="SUPFAM" id="SSF48264">
    <property type="entry name" value="Cytochrome P450"/>
    <property type="match status" value="1"/>
</dbReference>
<evidence type="ECO:0008006" key="8">
    <source>
        <dbReference type="Google" id="ProtNLM"/>
    </source>
</evidence>
<evidence type="ECO:0000256" key="3">
    <source>
        <dbReference type="ARBA" id="ARBA00023004"/>
    </source>
</evidence>
<comment type="similarity">
    <text evidence="1">Belongs to the cytochrome P450 family.</text>
</comment>
<name>A0A4Y2UZC7_ARAVE</name>
<keyword evidence="5" id="KW-0812">Transmembrane</keyword>
<keyword evidence="7" id="KW-1185">Reference proteome</keyword>
<dbReference type="GO" id="GO:0005737">
    <property type="term" value="C:cytoplasm"/>
    <property type="evidence" value="ECO:0007669"/>
    <property type="project" value="TreeGrafter"/>
</dbReference>
<dbReference type="PANTHER" id="PTHR24300">
    <property type="entry name" value="CYTOCHROME P450 508A4-RELATED"/>
    <property type="match status" value="1"/>
</dbReference>
<proteinExistence type="inferred from homology"/>
<accession>A0A4Y2UZC7</accession>
<sequence length="168" mass="19299">MIDGNIFAVSPVLLIISLTILVFSTAYFLLRNRGLPPGPVGLPFFGYWPFMNSGNCHLKLNEMKKKYGDIFSFRVTGCLYINLGSQRAIREAHLSKADCFNERLSKFSLLSHIFEEGIGFIYGEPWKIIRRFFLKLFKRRLENSIKTKEVDSLYDSIKSTISDLEDKG</sequence>
<comment type="caution">
    <text evidence="6">The sequence shown here is derived from an EMBL/GenBank/DDBJ whole genome shotgun (WGS) entry which is preliminary data.</text>
</comment>
<evidence type="ECO:0000256" key="1">
    <source>
        <dbReference type="ARBA" id="ARBA00010617"/>
    </source>
</evidence>
<feature type="transmembrane region" description="Helical" evidence="5">
    <location>
        <begin position="6"/>
        <end position="30"/>
    </location>
</feature>
<dbReference type="Proteomes" id="UP000499080">
    <property type="component" value="Unassembled WGS sequence"/>
</dbReference>
<evidence type="ECO:0000256" key="2">
    <source>
        <dbReference type="ARBA" id="ARBA00022723"/>
    </source>
</evidence>
<dbReference type="GO" id="GO:0006082">
    <property type="term" value="P:organic acid metabolic process"/>
    <property type="evidence" value="ECO:0007669"/>
    <property type="project" value="TreeGrafter"/>
</dbReference>
<keyword evidence="4" id="KW-0503">Monooxygenase</keyword>
<dbReference type="OrthoDB" id="2789670at2759"/>
<evidence type="ECO:0000313" key="6">
    <source>
        <dbReference type="EMBL" id="GBO17601.1"/>
    </source>
</evidence>
<dbReference type="InterPro" id="IPR036396">
    <property type="entry name" value="Cyt_P450_sf"/>
</dbReference>
<keyword evidence="5" id="KW-1133">Transmembrane helix</keyword>
<dbReference type="GO" id="GO:0006805">
    <property type="term" value="P:xenobiotic metabolic process"/>
    <property type="evidence" value="ECO:0007669"/>
    <property type="project" value="TreeGrafter"/>
</dbReference>
<feature type="non-terminal residue" evidence="6">
    <location>
        <position position="168"/>
    </location>
</feature>
<keyword evidence="5" id="KW-0472">Membrane</keyword>
<keyword evidence="4" id="KW-0560">Oxidoreductase</keyword>
<dbReference type="Gene3D" id="1.10.630.10">
    <property type="entry name" value="Cytochrome P450"/>
    <property type="match status" value="1"/>
</dbReference>
<dbReference type="InterPro" id="IPR001128">
    <property type="entry name" value="Cyt_P450"/>
</dbReference>
<gene>
    <name evidence="6" type="ORF">AVEN_13133_1</name>
</gene>
<evidence type="ECO:0000256" key="5">
    <source>
        <dbReference type="SAM" id="Phobius"/>
    </source>
</evidence>
<dbReference type="EMBL" id="BGPR01041341">
    <property type="protein sequence ID" value="GBO17601.1"/>
    <property type="molecule type" value="Genomic_DNA"/>
</dbReference>
<keyword evidence="2" id="KW-0479">Metal-binding</keyword>
<evidence type="ECO:0000256" key="4">
    <source>
        <dbReference type="ARBA" id="ARBA00023033"/>
    </source>
</evidence>
<dbReference type="PANTHER" id="PTHR24300:SF397">
    <property type="entry name" value="CYTOCHROME P450 2U1"/>
    <property type="match status" value="1"/>
</dbReference>
<dbReference type="Pfam" id="PF00067">
    <property type="entry name" value="p450"/>
    <property type="match status" value="1"/>
</dbReference>
<keyword evidence="3" id="KW-0408">Iron</keyword>
<evidence type="ECO:0000313" key="7">
    <source>
        <dbReference type="Proteomes" id="UP000499080"/>
    </source>
</evidence>